<proteinExistence type="predicted"/>
<comment type="caution">
    <text evidence="2">The sequence shown here is derived from an EMBL/GenBank/DDBJ whole genome shotgun (WGS) entry which is preliminary data.</text>
</comment>
<evidence type="ECO:0000313" key="2">
    <source>
        <dbReference type="EMBL" id="MDY7220138.1"/>
    </source>
</evidence>
<accession>A0ABU5GWW7</accession>
<dbReference type="EMBL" id="JAXIVU010000019">
    <property type="protein sequence ID" value="MDY7220138.1"/>
    <property type="molecule type" value="Genomic_DNA"/>
</dbReference>
<reference evidence="2 3" key="1">
    <citation type="submission" date="2023-12" db="EMBL/GenBank/DDBJ databases">
        <title>Denitrificimonas halotolerans sp. nov.,a novel species isolated from landfill leachate.</title>
        <authorList>
            <person name="Wang S."/>
        </authorList>
    </citation>
    <scope>NUCLEOTIDE SEQUENCE [LARGE SCALE GENOMIC DNA]</scope>
    <source>
        <strain evidence="2 3">JX-1</strain>
    </source>
</reference>
<keyword evidence="1" id="KW-0732">Signal</keyword>
<feature type="signal peptide" evidence="1">
    <location>
        <begin position="1"/>
        <end position="22"/>
    </location>
</feature>
<evidence type="ECO:0000256" key="1">
    <source>
        <dbReference type="SAM" id="SignalP"/>
    </source>
</evidence>
<keyword evidence="3" id="KW-1185">Reference proteome</keyword>
<dbReference type="RefSeq" id="WP_321554237.1">
    <property type="nucleotide sequence ID" value="NZ_JAXIVU010000019.1"/>
</dbReference>
<feature type="chain" id="PRO_5047298509" evidence="1">
    <location>
        <begin position="23"/>
        <end position="157"/>
    </location>
</feature>
<sequence length="157" mass="17271">MNKIFFALGLTGALTLSVHAQAQPINFTTQLNNYGGDGAYVALYLTDVNGKYQKTLWISGKKSKYYKHLRDWARGSGLKAAEYDGISGASITSGETFTHTLEVDDAFIDAGYQLRIDTAVEDMRENRAEIIVPLTRSGAGQVVSGRGYVRSFTYDLK</sequence>
<gene>
    <name evidence="2" type="ORF">TOI97_11245</name>
</gene>
<evidence type="ECO:0000313" key="3">
    <source>
        <dbReference type="Proteomes" id="UP001294570"/>
    </source>
</evidence>
<protein>
    <submittedName>
        <fullName evidence="2">DUF2271 domain-containing protein</fullName>
    </submittedName>
</protein>
<dbReference type="Pfam" id="PF10029">
    <property type="entry name" value="DUF2271"/>
    <property type="match status" value="1"/>
</dbReference>
<organism evidence="2 3">
    <name type="scientific">Denitrificimonas halotolerans</name>
    <dbReference type="NCBI Taxonomy" id="3098930"/>
    <lineage>
        <taxon>Bacteria</taxon>
        <taxon>Pseudomonadati</taxon>
        <taxon>Pseudomonadota</taxon>
        <taxon>Gammaproteobacteria</taxon>
        <taxon>Pseudomonadales</taxon>
        <taxon>Pseudomonadaceae</taxon>
        <taxon>Denitrificimonas</taxon>
    </lineage>
</organism>
<dbReference type="InterPro" id="IPR014469">
    <property type="entry name" value="DUF2271"/>
</dbReference>
<name>A0ABU5GWW7_9GAMM</name>
<dbReference type="Proteomes" id="UP001294570">
    <property type="component" value="Unassembled WGS sequence"/>
</dbReference>